<name>A0A437U9B2_9FLAO</name>
<feature type="domain" description="Shedu protein SduA C-terminal" evidence="1">
    <location>
        <begin position="227"/>
        <end position="396"/>
    </location>
</feature>
<dbReference type="Proteomes" id="UP000288951">
    <property type="component" value="Unassembled WGS sequence"/>
</dbReference>
<dbReference type="EMBL" id="RQSM01000003">
    <property type="protein sequence ID" value="RVU90207.1"/>
    <property type="molecule type" value="Genomic_DNA"/>
</dbReference>
<evidence type="ECO:0000259" key="1">
    <source>
        <dbReference type="Pfam" id="PF14082"/>
    </source>
</evidence>
<proteinExistence type="predicted"/>
<organism evidence="2 3">
    <name type="scientific">Flavobacterium columnare</name>
    <dbReference type="NCBI Taxonomy" id="996"/>
    <lineage>
        <taxon>Bacteria</taxon>
        <taxon>Pseudomonadati</taxon>
        <taxon>Bacteroidota</taxon>
        <taxon>Flavobacteriia</taxon>
        <taxon>Flavobacteriales</taxon>
        <taxon>Flavobacteriaceae</taxon>
        <taxon>Flavobacterium</taxon>
    </lineage>
</organism>
<comment type="caution">
    <text evidence="2">The sequence shown here is derived from an EMBL/GenBank/DDBJ whole genome shotgun (WGS) entry which is preliminary data.</text>
</comment>
<protein>
    <submittedName>
        <fullName evidence="2">DUF4263 domain-containing protein</fullName>
    </submittedName>
</protein>
<gene>
    <name evidence="2" type="ORF">EH230_04450</name>
</gene>
<reference evidence="2" key="1">
    <citation type="submission" date="2018-12" db="EMBL/GenBank/DDBJ databases">
        <title>Draft genome sequence of Flaovobacterium columnare ARS1 isolated from channel catfish in Alabama.</title>
        <authorList>
            <person name="Cai W."/>
            <person name="Arias C."/>
        </authorList>
    </citation>
    <scope>NUCLEOTIDE SEQUENCE [LARGE SCALE GENOMIC DNA]</scope>
    <source>
        <strain evidence="2">ARS1</strain>
    </source>
</reference>
<dbReference type="OrthoDB" id="2080979at2"/>
<evidence type="ECO:0000313" key="2">
    <source>
        <dbReference type="EMBL" id="RVU90207.1"/>
    </source>
</evidence>
<dbReference type="RefSeq" id="WP_127823083.1">
    <property type="nucleotide sequence ID" value="NZ_RQSM01000003.1"/>
</dbReference>
<dbReference type="AlphaFoldDB" id="A0A437U9B2"/>
<keyword evidence="3" id="KW-1185">Reference proteome</keyword>
<evidence type="ECO:0000313" key="3">
    <source>
        <dbReference type="Proteomes" id="UP000288951"/>
    </source>
</evidence>
<sequence length="409" mass="48323">MISFEKKDSLIIISYSTDRDNKWVFDKFDSGDSYAFNKVYNLSSNNFYGEQKPKEIDKDNLSIYDLEPEPIDFIFARLIDQYYKVEKGILINKFDIYFHKDFDFDNKVFIAEGDISIFKKIEQLINEDIYIGGNNSNAIAEIDFRGIINDFPSQYEKKLYSEARLTNVIKEFFSSTINAEKKFEKYIDKKATNKGQNLTKLFSDIELFKYQTILKKLEGMLLSEVSYSENQWQDEILQIILLLYPKYFLVFKEAPIKAKYDKEKNIREEKFIDILLVDSDGNIDLIEIKKPSNSSLMTKGQYRNNHIPLKELSGTVMQIEKYIYYLNRWGENGEEELTKKYKAEIPEGFEINITNPKGFIIMGRENDLSIEQKKDFEVVKRKYKNVIDIISYDDLLNRLKFTIEQIKKN</sequence>
<dbReference type="Pfam" id="PF14082">
    <property type="entry name" value="SduA_C"/>
    <property type="match status" value="1"/>
</dbReference>
<accession>A0A437U9B2</accession>
<dbReference type="InterPro" id="IPR025359">
    <property type="entry name" value="SduA_C"/>
</dbReference>